<evidence type="ECO:0000256" key="3">
    <source>
        <dbReference type="SAM" id="SignalP"/>
    </source>
</evidence>
<dbReference type="SUPFAM" id="SSF49899">
    <property type="entry name" value="Concanavalin A-like lectins/glucanases"/>
    <property type="match status" value="2"/>
</dbReference>
<name>A0ABW6WIY2_9ACTN</name>
<dbReference type="RefSeq" id="WP_084699516.1">
    <property type="nucleotide sequence ID" value="NZ_JBIAZU010000005.1"/>
</dbReference>
<feature type="domain" description="LamG-like jellyroll fold" evidence="4">
    <location>
        <begin position="1284"/>
        <end position="1421"/>
    </location>
</feature>
<evidence type="ECO:0000259" key="4">
    <source>
        <dbReference type="SMART" id="SM00560"/>
    </source>
</evidence>
<evidence type="ECO:0000313" key="6">
    <source>
        <dbReference type="Proteomes" id="UP001602245"/>
    </source>
</evidence>
<reference evidence="5 6" key="1">
    <citation type="submission" date="2024-10" db="EMBL/GenBank/DDBJ databases">
        <title>The Natural Products Discovery Center: Release of the First 8490 Sequenced Strains for Exploring Actinobacteria Biosynthetic Diversity.</title>
        <authorList>
            <person name="Kalkreuter E."/>
            <person name="Kautsar S.A."/>
            <person name="Yang D."/>
            <person name="Bader C.D."/>
            <person name="Teijaro C.N."/>
            <person name="Fluegel L."/>
            <person name="Davis C.M."/>
            <person name="Simpson J.R."/>
            <person name="Lauterbach L."/>
            <person name="Steele A.D."/>
            <person name="Gui C."/>
            <person name="Meng S."/>
            <person name="Li G."/>
            <person name="Viehrig K."/>
            <person name="Ye F."/>
            <person name="Su P."/>
            <person name="Kiefer A.F."/>
            <person name="Nichols A."/>
            <person name="Cepeda A.J."/>
            <person name="Yan W."/>
            <person name="Fan B."/>
            <person name="Jiang Y."/>
            <person name="Adhikari A."/>
            <person name="Zheng C.-J."/>
            <person name="Schuster L."/>
            <person name="Cowan T.M."/>
            <person name="Smanski M.J."/>
            <person name="Chevrette M.G."/>
            <person name="De Carvalho L.P.S."/>
            <person name="Shen B."/>
        </authorList>
    </citation>
    <scope>NUCLEOTIDE SEQUENCE [LARGE SCALE GENOMIC DNA]</scope>
    <source>
        <strain evidence="5 6">NPDC000087</strain>
    </source>
</reference>
<keyword evidence="2" id="KW-1015">Disulfide bond</keyword>
<evidence type="ECO:0000313" key="5">
    <source>
        <dbReference type="EMBL" id="MFF5293257.1"/>
    </source>
</evidence>
<dbReference type="InterPro" id="IPR042837">
    <property type="entry name" value="PTX3"/>
</dbReference>
<sequence>MPEQVPQRLRAAAVMAASVSFALIIAGTPAMAAPTAAVPALAPSAPKPIGQEAAAAKAKSTRKPVAVTAATTPTSTLTANPNGSFTLTQAAAPVRKFVSGAWQDLDATLAVGADGRLQPKVATGDLRLSGGGTGPLATMAGGGRSLAMTLPFPLPKPTLDGPTATYRAVLPSVDLKVTANDQGGFSEVLVVADAEAATNPQLAELTMAVKADGVTLTKDAAGNIAGTDVNHRTVVTAPAPTMWDSATPAASTATVTEPVTGRKVAAKSGLAATSDEAAPGFAAHVAPLGVGLTRDKITLTPSKAMLATATWPVYIDPGWSWGAATNGWAVIDDGSPGTKYWKNSPSDENDMQSGKDPEGGTVRRLLLNFAVDTGKLTKDVIISDATLNITEVWSFNCTASKVDIYAPTAVVTAANASWSAWSGVDLGTRNDQVNTAHGHDSGCPAAGVGFDITAGMKAAALGARKNQTFVIKANDESSGNGWKRWNAGTPKITVTYDHKPNKPTSPHTSPTTACTASTVGDGDVKLYATVSDPDGGTLTENFSVWKTGTGTGTSGTVTNVASGTGSSPFTVKKSWMEGIAAGVKTNFSWNVTATQNGLTGPATATCWFSFDPTRQHEADISDAPPATIGSPVSFTITYAKNPGETTAPASYQYQINAGPISTATADAAGTATISVVPMRTTNRLSVVSVSSGANIGGAAEQVFTAALPAPAADADFNGDGNADLLVPGGVTNVPSGAWLATGTGTPAINTTATDIGSNGTGSGTVGSPADFDGSQLITGRFTGTNLQDLLYYNPATGGGGVLAGNNTGEAINPYDDNQHSILAGTLSDFTASLNEVQPLMVANAGNSAGENTGYMDLIGTSGDTIDGYHLIYYPNLGGPSSYPMSFELTTPAPDNTMNWNAWTIATAQRANGTTDMFLWNKSTGALSLWSGLAYVDDGSGNPTLTFTPTVLADGTNSTFQKGAAVSLRAADVNRNGTSDLWVVAANGDVTAWLVNGGTIAAQPTQRLSTPTHTWLFNDAEDGRANTARDSSGTLAAVATSGNPSFSTGDLFSPDVTFTAANIDGMNTSAGAVDTNADFTVSLWTKPTAYSGNVISQDGQYGTLFKIWPSSDTTWKFAFQKTDVVFASATWDTASSPAGMAKLGFWYHITVTYQASTKRMQLYINDVPVGSAFRTSSWTWAGTKLQFGSMKTGYGTWDWHYDGQLANVQTWNKVVPPMLLANWDMGGGSGTTIADQSGFGYTATLAGGYTWNTTGHNSSQNGSVTFNGSTGYAQASSALVQSATTSFSAAAWVYLTDTTSTTDRVFLSQPGTNRSPFYLEYNASTNGWQFMFSQTDAPTNPVSYAAADPNPAVRNTWVHVAGTYDAATHTARLYVNGNLVATATGITTWTATGKTYIGRSGATWWQGKLDAVRVYQGVLSADQVKYVMNNS</sequence>
<keyword evidence="6" id="KW-1185">Reference proteome</keyword>
<dbReference type="SMART" id="SM00560">
    <property type="entry name" value="LamGL"/>
    <property type="match status" value="2"/>
</dbReference>
<dbReference type="InterPro" id="IPR006558">
    <property type="entry name" value="LamG-like"/>
</dbReference>
<dbReference type="PANTHER" id="PTHR46943">
    <property type="entry name" value="PENTRAXIN-RELATED PROTEIN PTX3"/>
    <property type="match status" value="1"/>
</dbReference>
<gene>
    <name evidence="5" type="ORF">ACFY35_27810</name>
</gene>
<dbReference type="EMBL" id="JBIAZU010000005">
    <property type="protein sequence ID" value="MFF5293257.1"/>
    <property type="molecule type" value="Genomic_DNA"/>
</dbReference>
<proteinExistence type="predicted"/>
<feature type="signal peptide" evidence="3">
    <location>
        <begin position="1"/>
        <end position="32"/>
    </location>
</feature>
<evidence type="ECO:0000256" key="1">
    <source>
        <dbReference type="ARBA" id="ARBA00022729"/>
    </source>
</evidence>
<comment type="caution">
    <text evidence="5">The sequence shown here is derived from an EMBL/GenBank/DDBJ whole genome shotgun (WGS) entry which is preliminary data.</text>
</comment>
<dbReference type="Proteomes" id="UP001602245">
    <property type="component" value="Unassembled WGS sequence"/>
</dbReference>
<keyword evidence="1 3" id="KW-0732">Signal</keyword>
<dbReference type="InterPro" id="IPR013320">
    <property type="entry name" value="ConA-like_dom_sf"/>
</dbReference>
<dbReference type="Pfam" id="PF13385">
    <property type="entry name" value="Laminin_G_3"/>
    <property type="match status" value="2"/>
</dbReference>
<accession>A0ABW6WIY2</accession>
<feature type="chain" id="PRO_5046323587" evidence="3">
    <location>
        <begin position="33"/>
        <end position="1430"/>
    </location>
</feature>
<feature type="domain" description="LamG-like jellyroll fold" evidence="4">
    <location>
        <begin position="1076"/>
        <end position="1217"/>
    </location>
</feature>
<dbReference type="PANTHER" id="PTHR46943:SF1">
    <property type="entry name" value="PENTRAXIN-RELATED PROTEIN PTX3"/>
    <property type="match status" value="1"/>
</dbReference>
<dbReference type="Gene3D" id="2.60.120.200">
    <property type="match status" value="2"/>
</dbReference>
<protein>
    <submittedName>
        <fullName evidence="5">LamG-like jellyroll fold domain-containing protein</fullName>
    </submittedName>
</protein>
<evidence type="ECO:0000256" key="2">
    <source>
        <dbReference type="ARBA" id="ARBA00023157"/>
    </source>
</evidence>
<organism evidence="5 6">
    <name type="scientific">Paractinoplanes globisporus</name>
    <dbReference type="NCBI Taxonomy" id="113565"/>
    <lineage>
        <taxon>Bacteria</taxon>
        <taxon>Bacillati</taxon>
        <taxon>Actinomycetota</taxon>
        <taxon>Actinomycetes</taxon>
        <taxon>Micromonosporales</taxon>
        <taxon>Micromonosporaceae</taxon>
        <taxon>Paractinoplanes</taxon>
    </lineage>
</organism>